<name>A0AAV4WIZ2_9ARAC</name>
<reference evidence="1 2" key="1">
    <citation type="submission" date="2021-06" db="EMBL/GenBank/DDBJ databases">
        <title>Caerostris darwini draft genome.</title>
        <authorList>
            <person name="Kono N."/>
            <person name="Arakawa K."/>
        </authorList>
    </citation>
    <scope>NUCLEOTIDE SEQUENCE [LARGE SCALE GENOMIC DNA]</scope>
</reference>
<dbReference type="EMBL" id="BPLQ01014726">
    <property type="protein sequence ID" value="GIY82602.1"/>
    <property type="molecule type" value="Genomic_DNA"/>
</dbReference>
<organism evidence="1 2">
    <name type="scientific">Caerostris darwini</name>
    <dbReference type="NCBI Taxonomy" id="1538125"/>
    <lineage>
        <taxon>Eukaryota</taxon>
        <taxon>Metazoa</taxon>
        <taxon>Ecdysozoa</taxon>
        <taxon>Arthropoda</taxon>
        <taxon>Chelicerata</taxon>
        <taxon>Arachnida</taxon>
        <taxon>Araneae</taxon>
        <taxon>Araneomorphae</taxon>
        <taxon>Entelegynae</taxon>
        <taxon>Araneoidea</taxon>
        <taxon>Araneidae</taxon>
        <taxon>Caerostris</taxon>
    </lineage>
</organism>
<keyword evidence="2" id="KW-1185">Reference proteome</keyword>
<evidence type="ECO:0000313" key="2">
    <source>
        <dbReference type="Proteomes" id="UP001054837"/>
    </source>
</evidence>
<dbReference type="AlphaFoldDB" id="A0AAV4WIZ2"/>
<evidence type="ECO:0000313" key="1">
    <source>
        <dbReference type="EMBL" id="GIY82602.1"/>
    </source>
</evidence>
<dbReference type="Proteomes" id="UP001054837">
    <property type="component" value="Unassembled WGS sequence"/>
</dbReference>
<sequence length="153" mass="17287">MAAKQKKDVYDSNVLLKYDSIHFYINLQDKHARQHGQKPARERVTDLYGWQRVAEETKGLTLDKPHGCNTTARRVSLRYKHLEGENKRKSMWGDKRTGADKDPGLHQGVISATDSDIVLEGSSRAGADPLGFFFGFTHPRELKSSLFSRGNVT</sequence>
<comment type="caution">
    <text evidence="1">The sequence shown here is derived from an EMBL/GenBank/DDBJ whole genome shotgun (WGS) entry which is preliminary data.</text>
</comment>
<accession>A0AAV4WIZ2</accession>
<gene>
    <name evidence="1" type="ORF">CDAR_622921</name>
</gene>
<proteinExistence type="predicted"/>
<protein>
    <submittedName>
        <fullName evidence="1">Uncharacterized protein</fullName>
    </submittedName>
</protein>